<organism evidence="4 5">
    <name type="scientific">Durusdinium trenchii</name>
    <dbReference type="NCBI Taxonomy" id="1381693"/>
    <lineage>
        <taxon>Eukaryota</taxon>
        <taxon>Sar</taxon>
        <taxon>Alveolata</taxon>
        <taxon>Dinophyceae</taxon>
        <taxon>Suessiales</taxon>
        <taxon>Symbiodiniaceae</taxon>
        <taxon>Durusdinium</taxon>
    </lineage>
</organism>
<accession>A0ABP0LC76</accession>
<dbReference type="PANTHER" id="PTHR46967:SF1">
    <property type="entry name" value="KERATIN-ASSOCIATED PROTEIN 16-1-LIKE"/>
    <property type="match status" value="1"/>
</dbReference>
<protein>
    <submittedName>
        <fullName evidence="4">Thyroglobulin (Tg)</fullName>
    </submittedName>
</protein>
<feature type="domain" description="Tyrosine-protein kinase ephrin type A/B receptor-like" evidence="3">
    <location>
        <begin position="503"/>
        <end position="551"/>
    </location>
</feature>
<feature type="transmembrane region" description="Helical" evidence="2">
    <location>
        <begin position="889"/>
        <end position="909"/>
    </location>
</feature>
<feature type="transmembrane region" description="Helical" evidence="2">
    <location>
        <begin position="835"/>
        <end position="862"/>
    </location>
</feature>
<dbReference type="EMBL" id="CAXAMM010015391">
    <property type="protein sequence ID" value="CAK9036213.1"/>
    <property type="molecule type" value="Genomic_DNA"/>
</dbReference>
<dbReference type="InterPro" id="IPR011641">
    <property type="entry name" value="Tyr-kin_ephrin_A/B_rcpt-like"/>
</dbReference>
<evidence type="ECO:0000256" key="1">
    <source>
        <dbReference type="SAM" id="MobiDB-lite"/>
    </source>
</evidence>
<keyword evidence="5" id="KW-1185">Reference proteome</keyword>
<dbReference type="Gene3D" id="2.10.50.10">
    <property type="entry name" value="Tumor Necrosis Factor Receptor, subunit A, domain 2"/>
    <property type="match status" value="2"/>
</dbReference>
<keyword evidence="2" id="KW-0472">Membrane</keyword>
<feature type="transmembrane region" description="Helical" evidence="2">
    <location>
        <begin position="656"/>
        <end position="679"/>
    </location>
</feature>
<sequence>KTLGVEFVLDRLHIIAFFQRAHVMHFMRLSFFMALGPTLGQGLCLDNAVPESERAFIQDGGGNNIKIGIFEGNWPSAGLLSELIKLLMEEVLGFHSEIHEKLGASGASPIWALAGCRDFDAAQYDQKQCGESETVMHVSLDSWIGSYSSLYAQMRKDHPTTAPLDLGSMGYSGEESVYVQTYILDEAYRSDGLALDFYKSYDVTHHNAKKHFSSIHAIPLNEMARCNETDFSTNARMYDFVRFSNDYDGMVRQDDGTYVAKCPDGHWWPAPACRSNHSECIPLFTAGNGWKLQAIMQWTVAYGMPVAVGISSTWGNYVKHSREQRALHYWWVPDSTFIELKPEPIVFPRHSALEWSKGDKKTSAVGSYVAKMVSSNLASKARSVQDFISQMTFELSEIMDLLLQVTQEGRYNVSCNWARNNVERWTAWVPVRTNCYAGFGLANDEGVHVTQRADATQCVVCPEGTFSEEILDETGKTYRCSACPSGTYQDKIFSSSCKPCARGSYSDTPGGKLCKHCDVGFYQALEKQTTCSACPADRTTRLLAATGEQECVCKATLIEKDGQCIPCDEESLWCPVGSTIEKLNSANGTDDANGPYVKEHYFTYASDPLEAYKCRNSLCPGGAPESCSGGREGLTCERCPLGQFASTGPCSECGDWLAVLWVLGLVLLAVLVVGSYYVFSPRYVAKASPIFRAQCSGDIAVMVLQNVGVVQVAWTSSQSLEVLGFTSLFVLDLKGAGISCLFPSPAGQYAGVVLVWPVVLCTILLANLCSRIPCGRYNLSWDNVRTVGMAGKFMQIGFTSMTNIGLMPFVCFMHPNGAFSMLTHGDILCGSAEHTLMQICGGCILVLAFLFLSACMVFTLLAPHWSSSDGTRKTLGLVNFLIRRFQPNAWWFGCFLLARGPLLSLPTIIAPDSAIMQLSMMLMVLVFSLCVQATVQPWQTPWLNMADTISVAVLLCLLAVSMGCNEIQCDDSVKHLSVALGIFLLVLLSFFFLLAWIGAIYSKVTGRDLEFLNLAKPIEPEGLAEGFQNIAQKVRAQEHDQLGKAMSDLCYYDLHSVKLAIQALHEAWNVNPSEKCRQTLSGRRICSSASIEDLDDLDKDKPLGEDAPRPPADDTDDPTFSGELEGNQVELMVPELEEQKEGMPPAAVVSHAL</sequence>
<feature type="transmembrane region" description="Helical" evidence="2">
    <location>
        <begin position="915"/>
        <end position="935"/>
    </location>
</feature>
<evidence type="ECO:0000313" key="5">
    <source>
        <dbReference type="Proteomes" id="UP001642464"/>
    </source>
</evidence>
<dbReference type="SUPFAM" id="SSF57184">
    <property type="entry name" value="Growth factor receptor domain"/>
    <property type="match status" value="1"/>
</dbReference>
<feature type="region of interest" description="Disordered" evidence="1">
    <location>
        <begin position="1134"/>
        <end position="1153"/>
    </location>
</feature>
<feature type="region of interest" description="Disordered" evidence="1">
    <location>
        <begin position="1096"/>
        <end position="1129"/>
    </location>
</feature>
<gene>
    <name evidence="4" type="ORF">SCF082_LOCUS21639</name>
</gene>
<dbReference type="SMART" id="SM01411">
    <property type="entry name" value="Ephrin_rec_like"/>
    <property type="match status" value="2"/>
</dbReference>
<evidence type="ECO:0000259" key="3">
    <source>
        <dbReference type="Pfam" id="PF07699"/>
    </source>
</evidence>
<keyword evidence="2" id="KW-1133">Transmembrane helix</keyword>
<dbReference type="InterPro" id="IPR009030">
    <property type="entry name" value="Growth_fac_rcpt_cys_sf"/>
</dbReference>
<proteinExistence type="predicted"/>
<feature type="transmembrane region" description="Helical" evidence="2">
    <location>
        <begin position="975"/>
        <end position="997"/>
    </location>
</feature>
<feature type="compositionally biased region" description="Basic and acidic residues" evidence="1">
    <location>
        <begin position="1098"/>
        <end position="1112"/>
    </location>
</feature>
<evidence type="ECO:0000313" key="4">
    <source>
        <dbReference type="EMBL" id="CAK9036213.1"/>
    </source>
</evidence>
<evidence type="ECO:0000256" key="2">
    <source>
        <dbReference type="SAM" id="Phobius"/>
    </source>
</evidence>
<dbReference type="Proteomes" id="UP001642464">
    <property type="component" value="Unassembled WGS sequence"/>
</dbReference>
<comment type="caution">
    <text evidence="4">The sequence shown here is derived from an EMBL/GenBank/DDBJ whole genome shotgun (WGS) entry which is preliminary data.</text>
</comment>
<dbReference type="PANTHER" id="PTHR46967">
    <property type="entry name" value="INSULIN-LIKE GROWTH FACTOR BINDING PROTEIN,N-TERMINAL"/>
    <property type="match status" value="1"/>
</dbReference>
<name>A0ABP0LC76_9DINO</name>
<feature type="non-terminal residue" evidence="4">
    <location>
        <position position="1"/>
    </location>
</feature>
<feature type="transmembrane region" description="Helical" evidence="2">
    <location>
        <begin position="942"/>
        <end position="963"/>
    </location>
</feature>
<reference evidence="4 5" key="1">
    <citation type="submission" date="2024-02" db="EMBL/GenBank/DDBJ databases">
        <authorList>
            <person name="Chen Y."/>
            <person name="Shah S."/>
            <person name="Dougan E. K."/>
            <person name="Thang M."/>
            <person name="Chan C."/>
        </authorList>
    </citation>
    <scope>NUCLEOTIDE SEQUENCE [LARGE SCALE GENOMIC DNA]</scope>
</reference>
<feature type="transmembrane region" description="Helical" evidence="2">
    <location>
        <begin position="793"/>
        <end position="815"/>
    </location>
</feature>
<keyword evidence="2" id="KW-0812">Transmembrane</keyword>
<dbReference type="Pfam" id="PF07699">
    <property type="entry name" value="Ephrin_rec_like"/>
    <property type="match status" value="1"/>
</dbReference>
<feature type="transmembrane region" description="Helical" evidence="2">
    <location>
        <begin position="749"/>
        <end position="772"/>
    </location>
</feature>